<feature type="region of interest" description="Disordered" evidence="1">
    <location>
        <begin position="1"/>
        <end position="33"/>
    </location>
</feature>
<dbReference type="EMBL" id="FMZX01000002">
    <property type="protein sequence ID" value="SDC74309.1"/>
    <property type="molecule type" value="Genomic_DNA"/>
</dbReference>
<sequence length="107" mass="11457">MPSGSSSVSRRSSFISTRASEAHCHDPGPSLPEPLAETIAAAIRRILADSTLLRKADELGFTLIGADPAEARRCVAAGVARYTQMVAEAGIRPEWNTRLKGLARRRG</sequence>
<dbReference type="Gene3D" id="3.40.190.150">
    <property type="entry name" value="Bordetella uptake gene, domain 1"/>
    <property type="match status" value="1"/>
</dbReference>
<dbReference type="InterPro" id="IPR042100">
    <property type="entry name" value="Bug_dom1"/>
</dbReference>
<protein>
    <submittedName>
        <fullName evidence="2">Uncharacterized protein</fullName>
    </submittedName>
</protein>
<gene>
    <name evidence="2" type="ORF">SAMN04487779_1002245</name>
</gene>
<dbReference type="STRING" id="938405.SAMN02927895_01963"/>
<dbReference type="AlphaFoldDB" id="A0A1G6P2M2"/>
<keyword evidence="3" id="KW-1185">Reference proteome</keyword>
<evidence type="ECO:0000256" key="1">
    <source>
        <dbReference type="SAM" id="MobiDB-lite"/>
    </source>
</evidence>
<accession>A0A1G6P2M2</accession>
<feature type="compositionally biased region" description="Low complexity" evidence="1">
    <location>
        <begin position="1"/>
        <end position="18"/>
    </location>
</feature>
<reference evidence="2 3" key="1">
    <citation type="submission" date="2016-10" db="EMBL/GenBank/DDBJ databases">
        <authorList>
            <person name="de Groot N.N."/>
        </authorList>
    </citation>
    <scope>NUCLEOTIDE SEQUENCE [LARGE SCALE GENOMIC DNA]</scope>
    <source>
        <strain evidence="2 3">CPCC 100156</strain>
    </source>
</reference>
<dbReference type="Proteomes" id="UP000198925">
    <property type="component" value="Unassembled WGS sequence"/>
</dbReference>
<evidence type="ECO:0000313" key="2">
    <source>
        <dbReference type="EMBL" id="SDC74309.1"/>
    </source>
</evidence>
<proteinExistence type="predicted"/>
<evidence type="ECO:0000313" key="3">
    <source>
        <dbReference type="Proteomes" id="UP000198925"/>
    </source>
</evidence>
<dbReference type="RefSeq" id="WP_176849421.1">
    <property type="nucleotide sequence ID" value="NZ_FMZX01000002.1"/>
</dbReference>
<name>A0A1G6P2M2_9PROT</name>
<organism evidence="2 3">
    <name type="scientific">Belnapia rosea</name>
    <dbReference type="NCBI Taxonomy" id="938405"/>
    <lineage>
        <taxon>Bacteria</taxon>
        <taxon>Pseudomonadati</taxon>
        <taxon>Pseudomonadota</taxon>
        <taxon>Alphaproteobacteria</taxon>
        <taxon>Acetobacterales</taxon>
        <taxon>Roseomonadaceae</taxon>
        <taxon>Belnapia</taxon>
    </lineage>
</organism>